<name>A0A182YGB9_ANOST</name>
<proteinExistence type="predicted"/>
<protein>
    <submittedName>
        <fullName evidence="1">Uncharacterized protein</fullName>
    </submittedName>
</protein>
<evidence type="ECO:0000313" key="2">
    <source>
        <dbReference type="Proteomes" id="UP000076408"/>
    </source>
</evidence>
<dbReference type="VEuPathDB" id="VectorBase:ASTE006973"/>
<dbReference type="EnsemblMetazoa" id="ASTEI07505-RA">
    <property type="protein sequence ID" value="ASTEI07505-PA"/>
    <property type="gene ID" value="ASTEI07505"/>
</dbReference>
<dbReference type="OMA" id="NTHHLQF"/>
<dbReference type="VEuPathDB" id="VectorBase:ASTEI20_037856"/>
<dbReference type="VEuPathDB" id="VectorBase:ASTEI07505"/>
<keyword evidence="2" id="KW-1185">Reference proteome</keyword>
<dbReference type="Proteomes" id="UP000076408">
    <property type="component" value="Unassembled WGS sequence"/>
</dbReference>
<accession>A0A182YGB9</accession>
<dbReference type="AlphaFoldDB" id="A0A182YGB9"/>
<reference evidence="1" key="2">
    <citation type="submission" date="2020-05" db="UniProtKB">
        <authorList>
            <consortium name="EnsemblMetazoa"/>
        </authorList>
    </citation>
    <scope>IDENTIFICATION</scope>
    <source>
        <strain evidence="1">Indian</strain>
    </source>
</reference>
<organism evidence="1 2">
    <name type="scientific">Anopheles stephensi</name>
    <name type="common">Indo-Pakistan malaria mosquito</name>
    <dbReference type="NCBI Taxonomy" id="30069"/>
    <lineage>
        <taxon>Eukaryota</taxon>
        <taxon>Metazoa</taxon>
        <taxon>Ecdysozoa</taxon>
        <taxon>Arthropoda</taxon>
        <taxon>Hexapoda</taxon>
        <taxon>Insecta</taxon>
        <taxon>Pterygota</taxon>
        <taxon>Neoptera</taxon>
        <taxon>Endopterygota</taxon>
        <taxon>Diptera</taxon>
        <taxon>Nematocera</taxon>
        <taxon>Culicoidea</taxon>
        <taxon>Culicidae</taxon>
        <taxon>Anophelinae</taxon>
        <taxon>Anopheles</taxon>
    </lineage>
</organism>
<reference evidence="2" key="1">
    <citation type="journal article" date="2014" name="Genome Biol.">
        <title>Genome analysis of a major urban malaria vector mosquito, Anopheles stephensi.</title>
        <authorList>
            <person name="Jiang X."/>
            <person name="Peery A."/>
            <person name="Hall A.B."/>
            <person name="Sharma A."/>
            <person name="Chen X.G."/>
            <person name="Waterhouse R.M."/>
            <person name="Komissarov A."/>
            <person name="Riehle M.M."/>
            <person name="Shouche Y."/>
            <person name="Sharakhova M.V."/>
            <person name="Lawson D."/>
            <person name="Pakpour N."/>
            <person name="Arensburger P."/>
            <person name="Davidson V.L."/>
            <person name="Eiglmeier K."/>
            <person name="Emrich S."/>
            <person name="George P."/>
            <person name="Kennedy R.C."/>
            <person name="Mane S.P."/>
            <person name="Maslen G."/>
            <person name="Oringanje C."/>
            <person name="Qi Y."/>
            <person name="Settlage R."/>
            <person name="Tojo M."/>
            <person name="Tubio J.M."/>
            <person name="Unger M.F."/>
            <person name="Wang B."/>
            <person name="Vernick K.D."/>
            <person name="Ribeiro J.M."/>
            <person name="James A.A."/>
            <person name="Michel K."/>
            <person name="Riehle M.A."/>
            <person name="Luckhart S."/>
            <person name="Sharakhov I.V."/>
            <person name="Tu Z."/>
        </authorList>
    </citation>
    <scope>NUCLEOTIDE SEQUENCE [LARGE SCALE GENOMIC DNA]</scope>
    <source>
        <strain evidence="2">Indian</strain>
    </source>
</reference>
<evidence type="ECO:0000313" key="1">
    <source>
        <dbReference type="EnsemblMetazoa" id="ASTEI07505-PA"/>
    </source>
</evidence>
<sequence>MMAMMMMAPVRKSACSRCAPISSTCWLLLLMCISIVVAVSVSAENHCSELRYEHSLNTHHLQFTKEIPDREYGVLKQFKSLHCCGKGYRSIECT</sequence>